<evidence type="ECO:0000256" key="2">
    <source>
        <dbReference type="ARBA" id="ARBA00022723"/>
    </source>
</evidence>
<reference evidence="6 7" key="1">
    <citation type="journal article" date="2014" name="BMC Genomics">
        <title>Comparative genomics of the major fungal agents of human and animal Sporotrichosis: Sporothrix schenckii and Sporothrix brasiliensis.</title>
        <authorList>
            <person name="Teixeira M.M."/>
            <person name="de Almeida L.G."/>
            <person name="Kubitschek-Barreira P."/>
            <person name="Alves F.L."/>
            <person name="Kioshima E.S."/>
            <person name="Abadio A.K."/>
            <person name="Fernandes L."/>
            <person name="Derengowski L.S."/>
            <person name="Ferreira K.S."/>
            <person name="Souza R.C."/>
            <person name="Ruiz J.C."/>
            <person name="de Andrade N.C."/>
            <person name="Paes H.C."/>
            <person name="Nicola A.M."/>
            <person name="Albuquerque P."/>
            <person name="Gerber A.L."/>
            <person name="Martins V.P."/>
            <person name="Peconick L.D."/>
            <person name="Neto A.V."/>
            <person name="Chaucanez C.B."/>
            <person name="Silva P.A."/>
            <person name="Cunha O.L."/>
            <person name="de Oliveira F.F."/>
            <person name="dos Santos T.C."/>
            <person name="Barros A.L."/>
            <person name="Soares M.A."/>
            <person name="de Oliveira L.M."/>
            <person name="Marini M.M."/>
            <person name="Villalobos-Duno H."/>
            <person name="Cunha M.M."/>
            <person name="de Hoog S."/>
            <person name="da Silveira J.F."/>
            <person name="Henrissat B."/>
            <person name="Nino-Vega G.A."/>
            <person name="Cisalpino P.S."/>
            <person name="Mora-Montes H.M."/>
            <person name="Almeida S.R."/>
            <person name="Stajich J.E."/>
            <person name="Lopes-Bezerra L.M."/>
            <person name="Vasconcelos A.T."/>
            <person name="Felipe M.S."/>
        </authorList>
    </citation>
    <scope>NUCLEOTIDE SEQUENCE [LARGE SCALE GENOMIC DNA]</scope>
    <source>
        <strain evidence="6 7">1099-18</strain>
    </source>
</reference>
<sequence>MLYHGNCHCGRHRFELQVGGDDTTDDKHSRLPTVSCTCVACTKQGCIWHVVQDGTLTTKAPPDSAPDDTPPLSVYRSGLLTYEFCQTCGTGLFGTHVKGPLIGKRLLNIRAIRDVNPFDYVPETPKPDESSHQDEGEMPPDCAGLLPSTGACLCGSVAVELLAPLQDMPLKEDNCSICTRNAWLGAYARKAQVVVRGAAQHTRDYQFGPRRFMGHPFCTTCGAHVFMHVYGPPAEVVARLPPEKQALVQQNLDVVPVNVRVLDGIQAHFGRLVVTRSDEGTDGYTVGWGK</sequence>
<dbReference type="EMBL" id="AXCR01000006">
    <property type="protein sequence ID" value="KJR86550.1"/>
    <property type="molecule type" value="Genomic_DNA"/>
</dbReference>
<evidence type="ECO:0000313" key="6">
    <source>
        <dbReference type="EMBL" id="KJR86550.1"/>
    </source>
</evidence>
<dbReference type="Proteomes" id="UP000033710">
    <property type="component" value="Unassembled WGS sequence"/>
</dbReference>
<reference evidence="6 7" key="2">
    <citation type="journal article" date="2015" name="Eukaryot. Cell">
        <title>Asexual propagation of a virulent clone complex in a human and feline outbreak of sporotrichosis.</title>
        <authorList>
            <person name="Teixeira Mde M."/>
            <person name="Rodrigues A.M."/>
            <person name="Tsui C.K."/>
            <person name="de Almeida L.G."/>
            <person name="Van Diepeningen A.D."/>
            <person name="van den Ende B.G."/>
            <person name="Fernandes G.F."/>
            <person name="Kano R."/>
            <person name="Hamelin R.C."/>
            <person name="Lopes-Bezerra L.M."/>
            <person name="Vasconcelos A.T."/>
            <person name="de Hoog S."/>
            <person name="de Camargo Z.P."/>
            <person name="Felipe M.S."/>
        </authorList>
    </citation>
    <scope>NUCLEOTIDE SEQUENCE [LARGE SCALE GENOMIC DNA]</scope>
    <source>
        <strain evidence="6 7">1099-18</strain>
    </source>
</reference>
<dbReference type="PROSITE" id="PS51891">
    <property type="entry name" value="CENP_V_GFA"/>
    <property type="match status" value="2"/>
</dbReference>
<dbReference type="InterPro" id="IPR006913">
    <property type="entry name" value="CENP-V/GFA"/>
</dbReference>
<dbReference type="RefSeq" id="XP_016589226.1">
    <property type="nucleotide sequence ID" value="XM_016729561.1"/>
</dbReference>
<dbReference type="AlphaFoldDB" id="A0A0F2MCK2"/>
<feature type="domain" description="CENP-V/GFA" evidence="5">
    <location>
        <begin position="3"/>
        <end position="119"/>
    </location>
</feature>
<evidence type="ECO:0000256" key="4">
    <source>
        <dbReference type="SAM" id="MobiDB-lite"/>
    </source>
</evidence>
<dbReference type="KEGG" id="ssck:SPSK_02694"/>
<protein>
    <submittedName>
        <fullName evidence="6">Glutathione-dependent formaldehyde-activating gfa</fullName>
    </submittedName>
</protein>
<keyword evidence="3" id="KW-0862">Zinc</keyword>
<dbReference type="Pfam" id="PF04828">
    <property type="entry name" value="GFA"/>
    <property type="match status" value="1"/>
</dbReference>
<feature type="compositionally biased region" description="Basic and acidic residues" evidence="4">
    <location>
        <begin position="125"/>
        <end position="135"/>
    </location>
</feature>
<evidence type="ECO:0000259" key="5">
    <source>
        <dbReference type="PROSITE" id="PS51891"/>
    </source>
</evidence>
<organism evidence="6 7">
    <name type="scientific">Sporothrix schenckii 1099-18</name>
    <dbReference type="NCBI Taxonomy" id="1397361"/>
    <lineage>
        <taxon>Eukaryota</taxon>
        <taxon>Fungi</taxon>
        <taxon>Dikarya</taxon>
        <taxon>Ascomycota</taxon>
        <taxon>Pezizomycotina</taxon>
        <taxon>Sordariomycetes</taxon>
        <taxon>Sordariomycetidae</taxon>
        <taxon>Ophiostomatales</taxon>
        <taxon>Ophiostomataceae</taxon>
        <taxon>Sporothrix</taxon>
    </lineage>
</organism>
<dbReference type="GO" id="GO:0046872">
    <property type="term" value="F:metal ion binding"/>
    <property type="evidence" value="ECO:0007669"/>
    <property type="project" value="UniProtKB-KW"/>
</dbReference>
<keyword evidence="2" id="KW-0479">Metal-binding</keyword>
<proteinExistence type="inferred from homology"/>
<dbReference type="GeneID" id="27664838"/>
<evidence type="ECO:0000256" key="3">
    <source>
        <dbReference type="ARBA" id="ARBA00022833"/>
    </source>
</evidence>
<dbReference type="PANTHER" id="PTHR28620:SF1">
    <property type="entry name" value="CENP-V_GFA DOMAIN-CONTAINING PROTEIN"/>
    <property type="match status" value="1"/>
</dbReference>
<dbReference type="PANTHER" id="PTHR28620">
    <property type="entry name" value="CENTROMERE PROTEIN V"/>
    <property type="match status" value="1"/>
</dbReference>
<dbReference type="Gene3D" id="2.170.150.70">
    <property type="match status" value="2"/>
</dbReference>
<feature type="domain" description="CENP-V/GFA" evidence="5">
    <location>
        <begin position="148"/>
        <end position="285"/>
    </location>
</feature>
<comment type="caution">
    <text evidence="6">The sequence shown here is derived from an EMBL/GenBank/DDBJ whole genome shotgun (WGS) entry which is preliminary data.</text>
</comment>
<gene>
    <name evidence="6" type="ORF">SPSK_02694</name>
</gene>
<dbReference type="SUPFAM" id="SSF51316">
    <property type="entry name" value="Mss4-like"/>
    <property type="match status" value="2"/>
</dbReference>
<comment type="similarity">
    <text evidence="1">Belongs to the Gfa family.</text>
</comment>
<name>A0A0F2MCK2_SPOSC</name>
<evidence type="ECO:0000313" key="7">
    <source>
        <dbReference type="Proteomes" id="UP000033710"/>
    </source>
</evidence>
<accession>A0A0F2MCK2</accession>
<dbReference type="VEuPathDB" id="FungiDB:SPSK_02694"/>
<evidence type="ECO:0000256" key="1">
    <source>
        <dbReference type="ARBA" id="ARBA00005495"/>
    </source>
</evidence>
<dbReference type="InterPro" id="IPR052355">
    <property type="entry name" value="CENP-V-like"/>
</dbReference>
<dbReference type="GO" id="GO:0016846">
    <property type="term" value="F:carbon-sulfur lyase activity"/>
    <property type="evidence" value="ECO:0007669"/>
    <property type="project" value="InterPro"/>
</dbReference>
<dbReference type="OrthoDB" id="2993351at2759"/>
<dbReference type="InterPro" id="IPR011057">
    <property type="entry name" value="Mss4-like_sf"/>
</dbReference>
<feature type="region of interest" description="Disordered" evidence="4">
    <location>
        <begin position="120"/>
        <end position="139"/>
    </location>
</feature>